<gene>
    <name evidence="12" type="ORF">HK100_000822</name>
</gene>
<keyword evidence="8" id="KW-0460">Magnesium</keyword>
<evidence type="ECO:0000256" key="1">
    <source>
        <dbReference type="ARBA" id="ARBA00004141"/>
    </source>
</evidence>
<comment type="caution">
    <text evidence="12">The sequence shown here is derived from an EMBL/GenBank/DDBJ whole genome shotgun (WGS) entry which is preliminary data.</text>
</comment>
<dbReference type="InterPro" id="IPR023298">
    <property type="entry name" value="ATPase_P-typ_TM_dom_sf"/>
</dbReference>
<dbReference type="InterPro" id="IPR008250">
    <property type="entry name" value="ATPase_P-typ_transduc_dom_A_sf"/>
</dbReference>
<dbReference type="Gene3D" id="2.70.150.10">
    <property type="entry name" value="Calcium-transporting ATPase, cytoplasmic transduction domain A"/>
    <property type="match status" value="1"/>
</dbReference>
<dbReference type="GO" id="GO:0140326">
    <property type="term" value="F:ATPase-coupled intramembrane lipid transporter activity"/>
    <property type="evidence" value="ECO:0007669"/>
    <property type="project" value="TreeGrafter"/>
</dbReference>
<name>A0AAD5XGN2_9FUNG</name>
<dbReference type="Gene3D" id="3.40.50.1000">
    <property type="entry name" value="HAD superfamily/HAD-like"/>
    <property type="match status" value="1"/>
</dbReference>
<dbReference type="Gene3D" id="3.40.1110.10">
    <property type="entry name" value="Calcium-transporting ATPase, cytoplasmic domain N"/>
    <property type="match status" value="1"/>
</dbReference>
<keyword evidence="6" id="KW-0547">Nucleotide-binding</keyword>
<dbReference type="PANTHER" id="PTHR24092">
    <property type="entry name" value="PROBABLE PHOSPHOLIPID-TRANSPORTING ATPASE"/>
    <property type="match status" value="1"/>
</dbReference>
<evidence type="ECO:0000256" key="2">
    <source>
        <dbReference type="ARBA" id="ARBA00004236"/>
    </source>
</evidence>
<reference evidence="12" key="1">
    <citation type="submission" date="2020-05" db="EMBL/GenBank/DDBJ databases">
        <title>Phylogenomic resolution of chytrid fungi.</title>
        <authorList>
            <person name="Stajich J.E."/>
            <person name="Amses K."/>
            <person name="Simmons R."/>
            <person name="Seto K."/>
            <person name="Myers J."/>
            <person name="Bonds A."/>
            <person name="Quandt C.A."/>
            <person name="Barry K."/>
            <person name="Liu P."/>
            <person name="Grigoriev I."/>
            <person name="Longcore J.E."/>
            <person name="James T.Y."/>
        </authorList>
    </citation>
    <scope>NUCLEOTIDE SEQUENCE</scope>
    <source>
        <strain evidence="12">JEL0513</strain>
    </source>
</reference>
<organism evidence="12 13">
    <name type="scientific">Physocladia obscura</name>
    <dbReference type="NCBI Taxonomy" id="109957"/>
    <lineage>
        <taxon>Eukaryota</taxon>
        <taxon>Fungi</taxon>
        <taxon>Fungi incertae sedis</taxon>
        <taxon>Chytridiomycota</taxon>
        <taxon>Chytridiomycota incertae sedis</taxon>
        <taxon>Chytridiomycetes</taxon>
        <taxon>Chytridiales</taxon>
        <taxon>Chytriomycetaceae</taxon>
        <taxon>Physocladia</taxon>
    </lineage>
</organism>
<dbReference type="InterPro" id="IPR023214">
    <property type="entry name" value="HAD_sf"/>
</dbReference>
<dbReference type="AlphaFoldDB" id="A0AAD5XGN2"/>
<evidence type="ECO:0000256" key="9">
    <source>
        <dbReference type="ARBA" id="ARBA00022967"/>
    </source>
</evidence>
<dbReference type="GO" id="GO:0006892">
    <property type="term" value="P:post-Golgi vesicle-mediated transport"/>
    <property type="evidence" value="ECO:0007669"/>
    <property type="project" value="TreeGrafter"/>
</dbReference>
<evidence type="ECO:0000256" key="3">
    <source>
        <dbReference type="ARBA" id="ARBA00022475"/>
    </source>
</evidence>
<evidence type="ECO:0000256" key="10">
    <source>
        <dbReference type="ARBA" id="ARBA00022989"/>
    </source>
</evidence>
<keyword evidence="4" id="KW-0812">Transmembrane</keyword>
<evidence type="ECO:0000256" key="6">
    <source>
        <dbReference type="ARBA" id="ARBA00022741"/>
    </source>
</evidence>
<evidence type="ECO:0008006" key="14">
    <source>
        <dbReference type="Google" id="ProtNLM"/>
    </source>
</evidence>
<dbReference type="GO" id="GO:0005802">
    <property type="term" value="C:trans-Golgi network"/>
    <property type="evidence" value="ECO:0007669"/>
    <property type="project" value="TreeGrafter"/>
</dbReference>
<dbReference type="EMBL" id="JADGJH010001169">
    <property type="protein sequence ID" value="KAJ3117405.1"/>
    <property type="molecule type" value="Genomic_DNA"/>
</dbReference>
<dbReference type="PANTHER" id="PTHR24092:SF150">
    <property type="entry name" value="PHOSPHOLIPID-TRANSPORTING ATPASE"/>
    <property type="match status" value="1"/>
</dbReference>
<keyword evidence="13" id="KW-1185">Reference proteome</keyword>
<keyword evidence="9" id="KW-1278">Translocase</keyword>
<keyword evidence="10" id="KW-1133">Transmembrane helix</keyword>
<dbReference type="SUPFAM" id="SSF81653">
    <property type="entry name" value="Calcium ATPase, transduction domain A"/>
    <property type="match status" value="1"/>
</dbReference>
<evidence type="ECO:0000256" key="11">
    <source>
        <dbReference type="ARBA" id="ARBA00023136"/>
    </source>
</evidence>
<sequence length="464" mass="51726">MVHPGIGIGGFFGRLARRLGIVDMRYEFGPTIKNGRVRLLDAELRIIQLNDSIKNSTRDFVDNKISTTKQVPGLSPVNRLGTLLPLSIVILACAFKEVVEDSKRVRADATVNASIVKTLFGSQFVDKKWMDAVVGDVVRVENGQFFPADLILLSSFEPDALCYIETSNLDGETNLKIRQGLPETAHFLDAETVSLMSGEIKCELPNNSLYTFEGNISFAGSKMVPLDLGQLLLRGAMLRNTRWIYGIVVFTGHETKLMKNATYLTSNFETEILMIQRSSVVVDFLWNILTFMILYNNLIPLSLIVTMDFVKYYIASLISSDLDMYYEQTDTPATARTSALVEELGQVDFIFSDKTGTLTCNVMEFKMCSIGGIAYAEVVPEDKRVQVDDRGKVSGYYDFKTLLRNAETHETAQVISDFCILLSVCHTVIPERDENDPSAIIYQASSPDEGALVKGVQYLGYTFT</sequence>
<proteinExistence type="predicted"/>
<keyword evidence="7" id="KW-0067">ATP-binding</keyword>
<keyword evidence="3" id="KW-1003">Cell membrane</keyword>
<dbReference type="GO" id="GO:0045332">
    <property type="term" value="P:phospholipid translocation"/>
    <property type="evidence" value="ECO:0007669"/>
    <property type="project" value="TreeGrafter"/>
</dbReference>
<dbReference type="InterPro" id="IPR018303">
    <property type="entry name" value="ATPase_P-typ_P_site"/>
</dbReference>
<dbReference type="InterPro" id="IPR023299">
    <property type="entry name" value="ATPase_P-typ_cyto_dom_N"/>
</dbReference>
<dbReference type="Proteomes" id="UP001211907">
    <property type="component" value="Unassembled WGS sequence"/>
</dbReference>
<dbReference type="GO" id="GO:0046872">
    <property type="term" value="F:metal ion binding"/>
    <property type="evidence" value="ECO:0007669"/>
    <property type="project" value="UniProtKB-KW"/>
</dbReference>
<evidence type="ECO:0000256" key="5">
    <source>
        <dbReference type="ARBA" id="ARBA00022723"/>
    </source>
</evidence>
<evidence type="ECO:0000256" key="8">
    <source>
        <dbReference type="ARBA" id="ARBA00022842"/>
    </source>
</evidence>
<evidence type="ECO:0000313" key="12">
    <source>
        <dbReference type="EMBL" id="KAJ3117405.1"/>
    </source>
</evidence>
<protein>
    <recommendedName>
        <fullName evidence="14">P-type phospholipid transporter</fullName>
    </recommendedName>
</protein>
<evidence type="ECO:0000256" key="4">
    <source>
        <dbReference type="ARBA" id="ARBA00022692"/>
    </source>
</evidence>
<evidence type="ECO:0000313" key="13">
    <source>
        <dbReference type="Proteomes" id="UP001211907"/>
    </source>
</evidence>
<dbReference type="GO" id="GO:0032456">
    <property type="term" value="P:endocytic recycling"/>
    <property type="evidence" value="ECO:0007669"/>
    <property type="project" value="TreeGrafter"/>
</dbReference>
<keyword evidence="5" id="KW-0479">Metal-binding</keyword>
<dbReference type="SUPFAM" id="SSF81665">
    <property type="entry name" value="Calcium ATPase, transmembrane domain M"/>
    <property type="match status" value="1"/>
</dbReference>
<comment type="subcellular location">
    <subcellularLocation>
        <location evidence="2">Cell membrane</location>
    </subcellularLocation>
    <subcellularLocation>
        <location evidence="1">Membrane</location>
        <topology evidence="1">Multi-pass membrane protein</topology>
    </subcellularLocation>
</comment>
<dbReference type="PROSITE" id="PS00154">
    <property type="entry name" value="ATPASE_E1_E2"/>
    <property type="match status" value="1"/>
</dbReference>
<evidence type="ECO:0000256" key="7">
    <source>
        <dbReference type="ARBA" id="ARBA00022840"/>
    </source>
</evidence>
<dbReference type="FunFam" id="2.70.150.10:FF:000021">
    <property type="entry name" value="Phospholipid-transporting ATPase"/>
    <property type="match status" value="1"/>
</dbReference>
<dbReference type="GO" id="GO:0005524">
    <property type="term" value="F:ATP binding"/>
    <property type="evidence" value="ECO:0007669"/>
    <property type="project" value="UniProtKB-KW"/>
</dbReference>
<feature type="non-terminal residue" evidence="12">
    <location>
        <position position="1"/>
    </location>
</feature>
<dbReference type="GO" id="GO:0005886">
    <property type="term" value="C:plasma membrane"/>
    <property type="evidence" value="ECO:0007669"/>
    <property type="project" value="UniProtKB-SubCell"/>
</dbReference>
<keyword evidence="11" id="KW-0472">Membrane</keyword>
<accession>A0AAD5XGN2</accession>